<protein>
    <submittedName>
        <fullName evidence="1">Uncharacterized protein</fullName>
    </submittedName>
</protein>
<accession>A0A2U8HBU7</accession>
<organism evidence="1 2">
    <name type="scientific">Alloyangia pacifica</name>
    <dbReference type="NCBI Taxonomy" id="311180"/>
    <lineage>
        <taxon>Bacteria</taxon>
        <taxon>Pseudomonadati</taxon>
        <taxon>Pseudomonadota</taxon>
        <taxon>Alphaproteobacteria</taxon>
        <taxon>Rhodobacterales</taxon>
        <taxon>Roseobacteraceae</taxon>
        <taxon>Alloyangia</taxon>
    </lineage>
</organism>
<reference evidence="1 2" key="1">
    <citation type="submission" date="2017-06" db="EMBL/GenBank/DDBJ databases">
        <title>Yangia sp. YSBP01 complete genome sequence.</title>
        <authorList>
            <person name="Woo J.-H."/>
            <person name="Kim H.-S."/>
        </authorList>
    </citation>
    <scope>NUCLEOTIDE SEQUENCE [LARGE SCALE GENOMIC DNA]</scope>
    <source>
        <strain evidence="1 2">YSBP01</strain>
    </source>
</reference>
<dbReference type="EMBL" id="CP022189">
    <property type="protein sequence ID" value="AWI83223.1"/>
    <property type="molecule type" value="Genomic_DNA"/>
</dbReference>
<dbReference type="AlphaFoldDB" id="A0A2U8HBU7"/>
<evidence type="ECO:0000313" key="2">
    <source>
        <dbReference type="Proteomes" id="UP000244915"/>
    </source>
</evidence>
<dbReference type="OrthoDB" id="7734559at2"/>
<name>A0A2U8HBU7_9RHOB</name>
<dbReference type="Proteomes" id="UP000244915">
    <property type="component" value="Chromosome 1"/>
</dbReference>
<dbReference type="RefSeq" id="WP_108965107.1">
    <property type="nucleotide sequence ID" value="NZ_CP022189.1"/>
</dbReference>
<dbReference type="KEGG" id="ypac:CEW88_05820"/>
<gene>
    <name evidence="1" type="ORF">CEW88_05820</name>
</gene>
<evidence type="ECO:0000313" key="1">
    <source>
        <dbReference type="EMBL" id="AWI83223.1"/>
    </source>
</evidence>
<proteinExistence type="predicted"/>
<sequence length="400" mass="43212">MKIPVRETTEAEEARAEITHRGLRLARQERWRALEEALAEADHSAALTPQGTPVARLLCDGAVQDVLLGVAEAVARGDAEAVGRALQGHSEALGPTPEAPLRALLAAWPQIGAARLWRAGTAPLSAAARASLARHHLETAHLLLRPHDPRALGSPALQSACCAVLEVLPAPAEHVERNHEALIAMQPACPDHLRAYGRDLSPQRFGTWPELDRAARRMAMRTAKIWGSGGYCWVWLDVLATQPEGLDHVDGELFTAGLHDLLQPHPPQAWPDQHMANLLAAHCAALAPGRDGGAATRISGSLRWIVEDRLCELHPLLWAPPLPDGPAPDEAAQREAGHARAQEILKTLFDHQLSRGRQVIFTERGLALQPSGCASCTLAPCAALAYPRHNLRDEDPPCLT</sequence>